<name>A0A810Q3U8_9FIRM</name>
<dbReference type="KEGG" id="pfaa:MM59RIKEN_03180"/>
<dbReference type="PRINTS" id="PR00105">
    <property type="entry name" value="C5METTRFRASE"/>
</dbReference>
<dbReference type="Gene3D" id="3.90.120.10">
    <property type="entry name" value="DNA Methylase, subunit A, domain 2"/>
    <property type="match status" value="1"/>
</dbReference>
<keyword evidence="3 6" id="KW-0808">Transferase</keyword>
<evidence type="ECO:0000256" key="1">
    <source>
        <dbReference type="ARBA" id="ARBA00011975"/>
    </source>
</evidence>
<accession>A0A810Q3U8</accession>
<evidence type="ECO:0000313" key="8">
    <source>
        <dbReference type="Proteomes" id="UP000679848"/>
    </source>
</evidence>
<keyword evidence="2 6" id="KW-0489">Methyltransferase</keyword>
<evidence type="ECO:0000256" key="6">
    <source>
        <dbReference type="PROSITE-ProRule" id="PRU01016"/>
    </source>
</evidence>
<proteinExistence type="inferred from homology"/>
<comment type="similarity">
    <text evidence="6">Belongs to the class I-like SAM-binding methyltransferase superfamily. C5-methyltransferase family.</text>
</comment>
<dbReference type="GO" id="GO:0003677">
    <property type="term" value="F:DNA binding"/>
    <property type="evidence" value="ECO:0007669"/>
    <property type="project" value="TreeGrafter"/>
</dbReference>
<dbReference type="GO" id="GO:0044027">
    <property type="term" value="P:negative regulation of gene expression via chromosomal CpG island methylation"/>
    <property type="evidence" value="ECO:0007669"/>
    <property type="project" value="TreeGrafter"/>
</dbReference>
<dbReference type="REBASE" id="487130">
    <property type="entry name" value="M.OspMM59ORF3180P"/>
</dbReference>
<dbReference type="Proteomes" id="UP000679848">
    <property type="component" value="Chromosome"/>
</dbReference>
<dbReference type="EMBL" id="AP023420">
    <property type="protein sequence ID" value="BCK82999.1"/>
    <property type="molecule type" value="Genomic_DNA"/>
</dbReference>
<dbReference type="PROSITE" id="PS51679">
    <property type="entry name" value="SAM_MT_C5"/>
    <property type="match status" value="1"/>
</dbReference>
<keyword evidence="8" id="KW-1185">Reference proteome</keyword>
<dbReference type="PANTHER" id="PTHR10629">
    <property type="entry name" value="CYTOSINE-SPECIFIC METHYLTRANSFERASE"/>
    <property type="match status" value="1"/>
</dbReference>
<evidence type="ECO:0000256" key="5">
    <source>
        <dbReference type="ARBA" id="ARBA00022747"/>
    </source>
</evidence>
<dbReference type="InterPro" id="IPR029063">
    <property type="entry name" value="SAM-dependent_MTases_sf"/>
</dbReference>
<evidence type="ECO:0000256" key="3">
    <source>
        <dbReference type="ARBA" id="ARBA00022679"/>
    </source>
</evidence>
<feature type="active site" evidence="6">
    <location>
        <position position="86"/>
    </location>
</feature>
<evidence type="ECO:0000256" key="2">
    <source>
        <dbReference type="ARBA" id="ARBA00022603"/>
    </source>
</evidence>
<dbReference type="PANTHER" id="PTHR10629:SF52">
    <property type="entry name" value="DNA (CYTOSINE-5)-METHYLTRANSFERASE 1"/>
    <property type="match status" value="1"/>
</dbReference>
<organism evidence="7 8">
    <name type="scientific">Pusillibacter faecalis</name>
    <dbReference type="NCBI Taxonomy" id="2714358"/>
    <lineage>
        <taxon>Bacteria</taxon>
        <taxon>Bacillati</taxon>
        <taxon>Bacillota</taxon>
        <taxon>Clostridia</taxon>
        <taxon>Eubacteriales</taxon>
        <taxon>Oscillospiraceae</taxon>
        <taxon>Pusillibacter</taxon>
    </lineage>
</organism>
<evidence type="ECO:0000256" key="4">
    <source>
        <dbReference type="ARBA" id="ARBA00022691"/>
    </source>
</evidence>
<dbReference type="Gene3D" id="3.40.50.150">
    <property type="entry name" value="Vaccinia Virus protein VP39"/>
    <property type="match status" value="1"/>
</dbReference>
<dbReference type="SUPFAM" id="SSF53335">
    <property type="entry name" value="S-adenosyl-L-methionine-dependent methyltransferases"/>
    <property type="match status" value="1"/>
</dbReference>
<keyword evidence="5" id="KW-0680">Restriction system</keyword>
<dbReference type="AlphaFoldDB" id="A0A810Q3U8"/>
<dbReference type="GO" id="GO:0032259">
    <property type="term" value="P:methylation"/>
    <property type="evidence" value="ECO:0007669"/>
    <property type="project" value="UniProtKB-KW"/>
</dbReference>
<dbReference type="InterPro" id="IPR050390">
    <property type="entry name" value="C5-Methyltransferase"/>
</dbReference>
<dbReference type="InterPro" id="IPR001525">
    <property type="entry name" value="C5_MeTfrase"/>
</dbReference>
<dbReference type="Pfam" id="PF00145">
    <property type="entry name" value="DNA_methylase"/>
    <property type="match status" value="2"/>
</dbReference>
<dbReference type="GO" id="GO:0009307">
    <property type="term" value="P:DNA restriction-modification system"/>
    <property type="evidence" value="ECO:0007669"/>
    <property type="project" value="UniProtKB-KW"/>
</dbReference>
<gene>
    <name evidence="7" type="primary">dcm</name>
    <name evidence="7" type="ORF">MM59RIKEN_03180</name>
</gene>
<reference evidence="7" key="1">
    <citation type="submission" date="2020-09" db="EMBL/GenBank/DDBJ databases">
        <title>New species isolated from human feces.</title>
        <authorList>
            <person name="Kitahara M."/>
            <person name="Shigeno Y."/>
            <person name="Shime M."/>
            <person name="Matsumoto Y."/>
            <person name="Nakamura S."/>
            <person name="Motooka D."/>
            <person name="Fukuoka S."/>
            <person name="Nishikawa H."/>
            <person name="Benno Y."/>
        </authorList>
    </citation>
    <scope>NUCLEOTIDE SEQUENCE</scope>
    <source>
        <strain evidence="7">MM59</strain>
    </source>
</reference>
<dbReference type="GO" id="GO:0003886">
    <property type="term" value="F:DNA (cytosine-5-)-methyltransferase activity"/>
    <property type="evidence" value="ECO:0007669"/>
    <property type="project" value="UniProtKB-EC"/>
</dbReference>
<dbReference type="EC" id="2.1.1.37" evidence="1"/>
<protein>
    <recommendedName>
        <fullName evidence="1">DNA (cytosine-5-)-methyltransferase</fullName>
        <ecNumber evidence="1">2.1.1.37</ecNumber>
    </recommendedName>
</protein>
<sequence>MSGAQINFLDEIIVDNFAGGGGASTGIELATGRVVDIAVNHDPDAILMHKTNHPHTRHFQASVWDVDPVEVCQGRPVGLAWFSPDCKHFSKAKGGKPVDKNIRGLAWIVLRWAGTVRPRVIILENVEEFQTWGPVRKGKPVKKLVGQTFHKWLEQLKNLGYAVEWRELVAADYGAPTTRKRFFLIARHDGRPIVWPEPTHAPADSPEVKSGKKKPWRSAAEIIDWSLPCPSIFDSRAEIKEKYGLSAQRPLRPNTMRRVARGVDKFVIKSADPFLVIVNHAGDFRGQEMSGPLQTVTAKHGYGVASPVMAPLTVTNTTNSVGAAAGAPVHTVTTAGNQMLITPTLAAIGQTGGGDRGRSVMEPTHTQVSKAEECVACPAMIQYHTEQSERVRGQSVKEPVMTIDASNRYGLAAATLTKYYSGDHNQSAGAPLHTVTTRDREAITMASMVKLKGTNLGGPATEPVQTITAGGGHHGVITTEVVKATPGADLRNWPKIRAALNEYCGYTLADNEVILFLIGGAWYFMADIGLRMLTPRELYRANGFPDDYKIDKDYTGKEYGKTKQVARCGNAVPPPFATALVRANLPEWCGTTITTMAQLERLVAV</sequence>
<dbReference type="RefSeq" id="WP_213542548.1">
    <property type="nucleotide sequence ID" value="NZ_AP023420.1"/>
</dbReference>
<evidence type="ECO:0000313" key="7">
    <source>
        <dbReference type="EMBL" id="BCK82999.1"/>
    </source>
</evidence>
<keyword evidence="4 6" id="KW-0949">S-adenosyl-L-methionine</keyword>